<keyword evidence="6" id="KW-0862">Zinc</keyword>
<proteinExistence type="inferred from homology"/>
<evidence type="ECO:0000313" key="10">
    <source>
        <dbReference type="EMBL" id="KLU84361.1"/>
    </source>
</evidence>
<evidence type="ECO:0000313" key="11">
    <source>
        <dbReference type="EnsemblFungi" id="MAPG_03405T0"/>
    </source>
</evidence>
<dbReference type="EMBL" id="GL876967">
    <property type="protein sequence ID" value="KLU84361.1"/>
    <property type="molecule type" value="Genomic_DNA"/>
</dbReference>
<keyword evidence="12" id="KW-1185">Reference proteome</keyword>
<reference evidence="11" key="5">
    <citation type="submission" date="2015-06" db="UniProtKB">
        <authorList>
            <consortium name="EnsemblFungi"/>
        </authorList>
    </citation>
    <scope>IDENTIFICATION</scope>
    <source>
        <strain evidence="11">ATCC 64411</strain>
    </source>
</reference>
<evidence type="ECO:0000259" key="9">
    <source>
        <dbReference type="Pfam" id="PF05649"/>
    </source>
</evidence>
<evidence type="ECO:0000256" key="1">
    <source>
        <dbReference type="ARBA" id="ARBA00001947"/>
    </source>
</evidence>
<evidence type="ECO:0000313" key="12">
    <source>
        <dbReference type="Proteomes" id="UP000011715"/>
    </source>
</evidence>
<evidence type="ECO:0000259" key="8">
    <source>
        <dbReference type="Pfam" id="PF01431"/>
    </source>
</evidence>
<feature type="domain" description="Peptidase M13 N-terminal" evidence="9">
    <location>
        <begin position="2"/>
        <end position="233"/>
    </location>
</feature>
<dbReference type="OMA" id="EHERGKQ"/>
<feature type="domain" description="Peptidase M13 C-terminal" evidence="8">
    <location>
        <begin position="295"/>
        <end position="499"/>
    </location>
</feature>
<protein>
    <recommendedName>
        <fullName evidence="13">Endothelin-converting enzyme 1</fullName>
    </recommendedName>
</protein>
<gene>
    <name evidence="10" type="ORF">MAPG_03405</name>
</gene>
<dbReference type="GO" id="GO:0005886">
    <property type="term" value="C:plasma membrane"/>
    <property type="evidence" value="ECO:0007669"/>
    <property type="project" value="TreeGrafter"/>
</dbReference>
<dbReference type="GO" id="GO:0046872">
    <property type="term" value="F:metal ion binding"/>
    <property type="evidence" value="ECO:0007669"/>
    <property type="project" value="UniProtKB-KW"/>
</dbReference>
<sequence>MATYQSVLSKVFAATLPSSKARAKADQLAGQVVDFERAMSAIVPSSEDNSDVTKYYNSMSLAEADKLAPSLGLQHVITTLLPPDAEHDRMVVSFPDLIKKVEGIVKATSRETIQAYLVWFVLSTIYSTVIAPEVEPVRVFFNEFYGRDPTAFPERWRTCQDGVSNRHTIGWILGRFYANKYFSGNSLELAKSIVAYMKTQYANSIKSLPWLDAPVRAYALKKLDAVDALLGFPEKLPVNLSDPEAVRAFYAPVKMGDSYFNNTLALARFGNGRRWAAMNTPWDRDEFQMTPQTVNAYGDPRSNQIAFPAAFLQPPYFHKDLPAFMNFAVMGFTVGHEISHNFDVNGRNYDVNGAFGDSWWTNKTNAEFAARAQCFVDQYNNFTVPNRDGTPLHVDGRMTLSENIADAGGVDTSFQAWKRYVADRTPGGVDATLPGLEAYSHDQLFFVAYANGFCTSATPNGLIEQVSGDSHSPGRFRVTGPLMNSRHFRETFGCASKEPTCKIW</sequence>
<dbReference type="SUPFAM" id="SSF55486">
    <property type="entry name" value="Metalloproteases ('zincins'), catalytic domain"/>
    <property type="match status" value="1"/>
</dbReference>
<dbReference type="eggNOG" id="KOG3624">
    <property type="taxonomic scope" value="Eukaryota"/>
</dbReference>
<dbReference type="GO" id="GO:0016485">
    <property type="term" value="P:protein processing"/>
    <property type="evidence" value="ECO:0007669"/>
    <property type="project" value="TreeGrafter"/>
</dbReference>
<accession>A0A0C4DTX6</accession>
<dbReference type="InterPro" id="IPR000718">
    <property type="entry name" value="Peptidase_M13"/>
</dbReference>
<evidence type="ECO:0000256" key="6">
    <source>
        <dbReference type="ARBA" id="ARBA00022833"/>
    </source>
</evidence>
<dbReference type="EMBL" id="ADBL01000817">
    <property type="status" value="NOT_ANNOTATED_CDS"/>
    <property type="molecule type" value="Genomic_DNA"/>
</dbReference>
<dbReference type="VEuPathDB" id="FungiDB:MAPG_03405"/>
<dbReference type="InterPro" id="IPR024079">
    <property type="entry name" value="MetalloPept_cat_dom_sf"/>
</dbReference>
<evidence type="ECO:0000256" key="5">
    <source>
        <dbReference type="ARBA" id="ARBA00022801"/>
    </source>
</evidence>
<dbReference type="CDD" id="cd08662">
    <property type="entry name" value="M13"/>
    <property type="match status" value="1"/>
</dbReference>
<name>A0A0C4DTX6_MAGP6</name>
<evidence type="ECO:0000256" key="3">
    <source>
        <dbReference type="ARBA" id="ARBA00022670"/>
    </source>
</evidence>
<dbReference type="InterPro" id="IPR018497">
    <property type="entry name" value="Peptidase_M13_C"/>
</dbReference>
<dbReference type="GO" id="GO:0004222">
    <property type="term" value="F:metalloendopeptidase activity"/>
    <property type="evidence" value="ECO:0007669"/>
    <property type="project" value="InterPro"/>
</dbReference>
<evidence type="ECO:0000256" key="7">
    <source>
        <dbReference type="ARBA" id="ARBA00023049"/>
    </source>
</evidence>
<dbReference type="Gene3D" id="3.40.390.10">
    <property type="entry name" value="Collagenase (Catalytic Domain)"/>
    <property type="match status" value="1"/>
</dbReference>
<reference evidence="11" key="4">
    <citation type="journal article" date="2015" name="G3 (Bethesda)">
        <title>Genome sequences of three phytopathogenic species of the Magnaporthaceae family of fungi.</title>
        <authorList>
            <person name="Okagaki L.H."/>
            <person name="Nunes C.C."/>
            <person name="Sailsbery J."/>
            <person name="Clay B."/>
            <person name="Brown D."/>
            <person name="John T."/>
            <person name="Oh Y."/>
            <person name="Young N."/>
            <person name="Fitzgerald M."/>
            <person name="Haas B.J."/>
            <person name="Zeng Q."/>
            <person name="Young S."/>
            <person name="Adiconis X."/>
            <person name="Fan L."/>
            <person name="Levin J.Z."/>
            <person name="Mitchell T.K."/>
            <person name="Okubara P.A."/>
            <person name="Farman M.L."/>
            <person name="Kohn L.M."/>
            <person name="Birren B."/>
            <person name="Ma L.-J."/>
            <person name="Dean R.A."/>
        </authorList>
    </citation>
    <scope>NUCLEOTIDE SEQUENCE</scope>
    <source>
        <strain evidence="11">ATCC 64411 / 73-15</strain>
    </source>
</reference>
<dbReference type="PANTHER" id="PTHR11733">
    <property type="entry name" value="ZINC METALLOPROTEASE FAMILY M13 NEPRILYSIN-RELATED"/>
    <property type="match status" value="1"/>
</dbReference>
<dbReference type="EnsemblFungi" id="MAPG_03405T0">
    <property type="protein sequence ID" value="MAPG_03405T0"/>
    <property type="gene ID" value="MAPG_03405"/>
</dbReference>
<dbReference type="STRING" id="644358.A0A0C4DTX6"/>
<dbReference type="PANTHER" id="PTHR11733:SF167">
    <property type="entry name" value="FI17812P1-RELATED"/>
    <property type="match status" value="1"/>
</dbReference>
<keyword evidence="7" id="KW-0482">Metalloprotease</keyword>
<keyword evidence="5" id="KW-0378">Hydrolase</keyword>
<dbReference type="AlphaFoldDB" id="A0A0C4DTX6"/>
<dbReference type="OrthoDB" id="6475849at2759"/>
<dbReference type="InterPro" id="IPR008753">
    <property type="entry name" value="Peptidase_M13_N"/>
</dbReference>
<reference evidence="10" key="3">
    <citation type="submission" date="2011-03" db="EMBL/GenBank/DDBJ databases">
        <title>Annotation of Magnaporthe poae ATCC 64411.</title>
        <authorList>
            <person name="Ma L.-J."/>
            <person name="Dead R."/>
            <person name="Young S.K."/>
            <person name="Zeng Q."/>
            <person name="Gargeya S."/>
            <person name="Fitzgerald M."/>
            <person name="Haas B."/>
            <person name="Abouelleil A."/>
            <person name="Alvarado L."/>
            <person name="Arachchi H.M."/>
            <person name="Berlin A."/>
            <person name="Brown A."/>
            <person name="Chapman S.B."/>
            <person name="Chen Z."/>
            <person name="Dunbar C."/>
            <person name="Freedman E."/>
            <person name="Gearin G."/>
            <person name="Gellesch M."/>
            <person name="Goldberg J."/>
            <person name="Griggs A."/>
            <person name="Gujja S."/>
            <person name="Heiman D."/>
            <person name="Howarth C."/>
            <person name="Larson L."/>
            <person name="Lui A."/>
            <person name="MacDonald P.J.P."/>
            <person name="Mehta T."/>
            <person name="Montmayeur A."/>
            <person name="Murphy C."/>
            <person name="Neiman D."/>
            <person name="Pearson M."/>
            <person name="Priest M."/>
            <person name="Roberts A."/>
            <person name="Saif S."/>
            <person name="Shea T."/>
            <person name="Shenoy N."/>
            <person name="Sisk P."/>
            <person name="Stolte C."/>
            <person name="Sykes S."/>
            <person name="Yandava C."/>
            <person name="Wortman J."/>
            <person name="Nusbaum C."/>
            <person name="Birren B."/>
        </authorList>
    </citation>
    <scope>NUCLEOTIDE SEQUENCE</scope>
    <source>
        <strain evidence="10">ATCC 64411</strain>
    </source>
</reference>
<keyword evidence="3" id="KW-0645">Protease</keyword>
<comment type="similarity">
    <text evidence="2">Belongs to the peptidase M13 family.</text>
</comment>
<reference evidence="12" key="2">
    <citation type="submission" date="2010-05" db="EMBL/GenBank/DDBJ databases">
        <title>The genome sequence of Magnaporthe poae strain ATCC 64411.</title>
        <authorList>
            <person name="Ma L.-J."/>
            <person name="Dead R."/>
            <person name="Young S."/>
            <person name="Zeng Q."/>
            <person name="Koehrsen M."/>
            <person name="Alvarado L."/>
            <person name="Berlin A."/>
            <person name="Chapman S.B."/>
            <person name="Chen Z."/>
            <person name="Freedman E."/>
            <person name="Gellesch M."/>
            <person name="Goldberg J."/>
            <person name="Griggs A."/>
            <person name="Gujja S."/>
            <person name="Heilman E.R."/>
            <person name="Heiman D."/>
            <person name="Hepburn T."/>
            <person name="Howarth C."/>
            <person name="Jen D."/>
            <person name="Larson L."/>
            <person name="Mehta T."/>
            <person name="Neiman D."/>
            <person name="Pearson M."/>
            <person name="Roberts A."/>
            <person name="Saif S."/>
            <person name="Shea T."/>
            <person name="Shenoy N."/>
            <person name="Sisk P."/>
            <person name="Stolte C."/>
            <person name="Sykes S."/>
            <person name="Walk T."/>
            <person name="White J."/>
            <person name="Yandava C."/>
            <person name="Haas B."/>
            <person name="Nusbaum C."/>
            <person name="Birren B."/>
        </authorList>
    </citation>
    <scope>NUCLEOTIDE SEQUENCE [LARGE SCALE GENOMIC DNA]</scope>
    <source>
        <strain evidence="12">ATCC 64411 / 73-15</strain>
    </source>
</reference>
<dbReference type="PRINTS" id="PR00786">
    <property type="entry name" value="NEPRILYSIN"/>
</dbReference>
<dbReference type="Proteomes" id="UP000011715">
    <property type="component" value="Unassembled WGS sequence"/>
</dbReference>
<organism evidence="11 12">
    <name type="scientific">Magnaporthiopsis poae (strain ATCC 64411 / 73-15)</name>
    <name type="common">Kentucky bluegrass fungus</name>
    <name type="synonym">Magnaporthe poae</name>
    <dbReference type="NCBI Taxonomy" id="644358"/>
    <lineage>
        <taxon>Eukaryota</taxon>
        <taxon>Fungi</taxon>
        <taxon>Dikarya</taxon>
        <taxon>Ascomycota</taxon>
        <taxon>Pezizomycotina</taxon>
        <taxon>Sordariomycetes</taxon>
        <taxon>Sordariomycetidae</taxon>
        <taxon>Magnaporthales</taxon>
        <taxon>Magnaporthaceae</taxon>
        <taxon>Magnaporthiopsis</taxon>
    </lineage>
</organism>
<keyword evidence="4" id="KW-0479">Metal-binding</keyword>
<dbReference type="Pfam" id="PF05649">
    <property type="entry name" value="Peptidase_M13_N"/>
    <property type="match status" value="1"/>
</dbReference>
<comment type="cofactor">
    <cofactor evidence="1">
        <name>Zn(2+)</name>
        <dbReference type="ChEBI" id="CHEBI:29105"/>
    </cofactor>
</comment>
<dbReference type="Pfam" id="PF01431">
    <property type="entry name" value="Peptidase_M13"/>
    <property type="match status" value="1"/>
</dbReference>
<evidence type="ECO:0008006" key="13">
    <source>
        <dbReference type="Google" id="ProtNLM"/>
    </source>
</evidence>
<dbReference type="PROSITE" id="PS51885">
    <property type="entry name" value="NEPRILYSIN"/>
    <property type="match status" value="1"/>
</dbReference>
<reference evidence="10" key="1">
    <citation type="submission" date="2010-05" db="EMBL/GenBank/DDBJ databases">
        <title>The Genome Sequence of Magnaporthe poae strain ATCC 64411.</title>
        <authorList>
            <consortium name="The Broad Institute Genome Sequencing Platform"/>
            <consortium name="Broad Institute Genome Sequencing Center for Infectious Disease"/>
            <person name="Ma L.-J."/>
            <person name="Dead R."/>
            <person name="Young S."/>
            <person name="Zeng Q."/>
            <person name="Koehrsen M."/>
            <person name="Alvarado L."/>
            <person name="Berlin A."/>
            <person name="Chapman S.B."/>
            <person name="Chen Z."/>
            <person name="Freedman E."/>
            <person name="Gellesch M."/>
            <person name="Goldberg J."/>
            <person name="Griggs A."/>
            <person name="Gujja S."/>
            <person name="Heilman E.R."/>
            <person name="Heiman D."/>
            <person name="Hepburn T."/>
            <person name="Howarth C."/>
            <person name="Jen D."/>
            <person name="Larson L."/>
            <person name="Mehta T."/>
            <person name="Neiman D."/>
            <person name="Pearson M."/>
            <person name="Roberts A."/>
            <person name="Saif S."/>
            <person name="Shea T."/>
            <person name="Shenoy N."/>
            <person name="Sisk P."/>
            <person name="Stolte C."/>
            <person name="Sykes S."/>
            <person name="Walk T."/>
            <person name="White J."/>
            <person name="Yandava C."/>
            <person name="Haas B."/>
            <person name="Nusbaum C."/>
            <person name="Birren B."/>
        </authorList>
    </citation>
    <scope>NUCLEOTIDE SEQUENCE</scope>
    <source>
        <strain evidence="10">ATCC 64411</strain>
    </source>
</reference>
<evidence type="ECO:0000256" key="2">
    <source>
        <dbReference type="ARBA" id="ARBA00007357"/>
    </source>
</evidence>
<evidence type="ECO:0000256" key="4">
    <source>
        <dbReference type="ARBA" id="ARBA00022723"/>
    </source>
</evidence>